<dbReference type="Proteomes" id="UP001172386">
    <property type="component" value="Unassembled WGS sequence"/>
</dbReference>
<evidence type="ECO:0000313" key="2">
    <source>
        <dbReference type="Proteomes" id="UP001172386"/>
    </source>
</evidence>
<proteinExistence type="predicted"/>
<reference evidence="1" key="1">
    <citation type="submission" date="2022-10" db="EMBL/GenBank/DDBJ databases">
        <title>Culturing micro-colonial fungi from biological soil crusts in the Mojave desert and describing Neophaeococcomyces mojavensis, and introducing the new genera and species Taxawa tesnikishii.</title>
        <authorList>
            <person name="Kurbessoian T."/>
            <person name="Stajich J.E."/>
        </authorList>
    </citation>
    <scope>NUCLEOTIDE SEQUENCE</scope>
    <source>
        <strain evidence="1">JES_112</strain>
    </source>
</reference>
<accession>A0ACC3A3X0</accession>
<sequence>MSSTLSASEYTEEPLKFVVQISVAPDSLLAQMPSWLQSFALRRPRPSHTEPLARSFLAFFSSASKAYVDLLLPLLDPRTDEIDNDSELTTAEVLALDLYAHWLVLMFLVEYEAWWVGDFPVLALQGLIARYGDKFLGTTRIQEQWWPASMLEVAMRLKPWK</sequence>
<keyword evidence="2" id="KW-1185">Reference proteome</keyword>
<dbReference type="EMBL" id="JAPDRQ010000114">
    <property type="protein sequence ID" value="KAJ9654690.1"/>
    <property type="molecule type" value="Genomic_DNA"/>
</dbReference>
<protein>
    <submittedName>
        <fullName evidence="1">Uncharacterized protein</fullName>
    </submittedName>
</protein>
<gene>
    <name evidence="1" type="ORF">H2198_006280</name>
</gene>
<evidence type="ECO:0000313" key="1">
    <source>
        <dbReference type="EMBL" id="KAJ9654690.1"/>
    </source>
</evidence>
<comment type="caution">
    <text evidence="1">The sequence shown here is derived from an EMBL/GenBank/DDBJ whole genome shotgun (WGS) entry which is preliminary data.</text>
</comment>
<organism evidence="1 2">
    <name type="scientific">Neophaeococcomyces mojaviensis</name>
    <dbReference type="NCBI Taxonomy" id="3383035"/>
    <lineage>
        <taxon>Eukaryota</taxon>
        <taxon>Fungi</taxon>
        <taxon>Dikarya</taxon>
        <taxon>Ascomycota</taxon>
        <taxon>Pezizomycotina</taxon>
        <taxon>Eurotiomycetes</taxon>
        <taxon>Chaetothyriomycetidae</taxon>
        <taxon>Chaetothyriales</taxon>
        <taxon>Chaetothyriales incertae sedis</taxon>
        <taxon>Neophaeococcomyces</taxon>
    </lineage>
</organism>
<name>A0ACC3A3X0_9EURO</name>